<evidence type="ECO:0000256" key="9">
    <source>
        <dbReference type="ARBA" id="ARBA00022917"/>
    </source>
</evidence>
<dbReference type="AlphaFoldDB" id="A0A0F9VHN1"/>
<name>A0A0F9VHN1_9ZZZZ</name>
<dbReference type="InterPro" id="IPR036621">
    <property type="entry name" value="Anticodon-bd_dom_sf"/>
</dbReference>
<evidence type="ECO:0000313" key="13">
    <source>
        <dbReference type="EMBL" id="KKN73036.1"/>
    </source>
</evidence>
<dbReference type="InterPro" id="IPR047246">
    <property type="entry name" value="ThrRS_anticodon"/>
</dbReference>
<dbReference type="PANTHER" id="PTHR11451:SF44">
    <property type="entry name" value="THREONINE--TRNA LIGASE, CHLOROPLASTIC_MITOCHONDRIAL 2"/>
    <property type="match status" value="1"/>
</dbReference>
<evidence type="ECO:0000256" key="10">
    <source>
        <dbReference type="ARBA" id="ARBA00023146"/>
    </source>
</evidence>
<evidence type="ECO:0000256" key="3">
    <source>
        <dbReference type="ARBA" id="ARBA00022490"/>
    </source>
</evidence>
<proteinExistence type="inferred from homology"/>
<keyword evidence="5" id="KW-0547">Nucleotide-binding</keyword>
<keyword evidence="9" id="KW-0648">Protein biosynthesis</keyword>
<dbReference type="InterPro" id="IPR006195">
    <property type="entry name" value="aa-tRNA-synth_II"/>
</dbReference>
<dbReference type="EMBL" id="LAZR01000351">
    <property type="protein sequence ID" value="KKN73036.1"/>
    <property type="molecule type" value="Genomic_DNA"/>
</dbReference>
<dbReference type="EC" id="6.1.1.3" evidence="2"/>
<dbReference type="Gene3D" id="3.50.80.10">
    <property type="entry name" value="D-tyrosyl-tRNA(Tyr) deacylase"/>
    <property type="match status" value="1"/>
</dbReference>
<dbReference type="Gene3D" id="3.30.930.10">
    <property type="entry name" value="Bira Bifunctional Protein, Domain 2"/>
    <property type="match status" value="1"/>
</dbReference>
<evidence type="ECO:0000256" key="1">
    <source>
        <dbReference type="ARBA" id="ARBA00008226"/>
    </source>
</evidence>
<dbReference type="Pfam" id="PF08915">
    <property type="entry name" value="tRNA-Thr_ED"/>
    <property type="match status" value="1"/>
</dbReference>
<evidence type="ECO:0000256" key="5">
    <source>
        <dbReference type="ARBA" id="ARBA00022741"/>
    </source>
</evidence>
<keyword evidence="8" id="KW-0694">RNA-binding</keyword>
<dbReference type="CDD" id="cd00860">
    <property type="entry name" value="ThrRS_anticodon"/>
    <property type="match status" value="1"/>
</dbReference>
<dbReference type="Pfam" id="PF03129">
    <property type="entry name" value="HGTP_anticodon"/>
    <property type="match status" value="1"/>
</dbReference>
<evidence type="ECO:0000256" key="6">
    <source>
        <dbReference type="ARBA" id="ARBA00022833"/>
    </source>
</evidence>
<dbReference type="InterPro" id="IPR045864">
    <property type="entry name" value="aa-tRNA-synth_II/BPL/LPL"/>
</dbReference>
<dbReference type="InterPro" id="IPR023509">
    <property type="entry name" value="DTD-like_sf"/>
</dbReference>
<evidence type="ECO:0000256" key="2">
    <source>
        <dbReference type="ARBA" id="ARBA00013163"/>
    </source>
</evidence>
<keyword evidence="3" id="KW-0963">Cytoplasm</keyword>
<keyword evidence="10" id="KW-0030">Aminoacyl-tRNA synthetase</keyword>
<dbReference type="PANTHER" id="PTHR11451">
    <property type="entry name" value="THREONINE-TRNA LIGASE"/>
    <property type="match status" value="1"/>
</dbReference>
<evidence type="ECO:0000259" key="12">
    <source>
        <dbReference type="PROSITE" id="PS50862"/>
    </source>
</evidence>
<dbReference type="GO" id="GO:0003723">
    <property type="term" value="F:RNA binding"/>
    <property type="evidence" value="ECO:0007669"/>
    <property type="project" value="UniProtKB-KW"/>
</dbReference>
<dbReference type="GO" id="GO:0005524">
    <property type="term" value="F:ATP binding"/>
    <property type="evidence" value="ECO:0007669"/>
    <property type="project" value="UniProtKB-KW"/>
</dbReference>
<dbReference type="GO" id="GO:0008270">
    <property type="term" value="F:zinc ion binding"/>
    <property type="evidence" value="ECO:0007669"/>
    <property type="project" value="InterPro"/>
</dbReference>
<evidence type="ECO:0000256" key="7">
    <source>
        <dbReference type="ARBA" id="ARBA00022840"/>
    </source>
</evidence>
<dbReference type="GO" id="GO:0006435">
    <property type="term" value="P:threonyl-tRNA aminoacylation"/>
    <property type="evidence" value="ECO:0007669"/>
    <property type="project" value="InterPro"/>
</dbReference>
<reference evidence="13" key="1">
    <citation type="journal article" date="2015" name="Nature">
        <title>Complex archaea that bridge the gap between prokaryotes and eukaryotes.</title>
        <authorList>
            <person name="Spang A."/>
            <person name="Saw J.H."/>
            <person name="Jorgensen S.L."/>
            <person name="Zaremba-Niedzwiedzka K."/>
            <person name="Martijn J."/>
            <person name="Lind A.E."/>
            <person name="van Eijk R."/>
            <person name="Schleper C."/>
            <person name="Guy L."/>
            <person name="Ettema T.J."/>
        </authorList>
    </citation>
    <scope>NUCLEOTIDE SEQUENCE</scope>
</reference>
<protein>
    <recommendedName>
        <fullName evidence="2">threonine--tRNA ligase</fullName>
        <ecNumber evidence="2">6.1.1.3</ecNumber>
    </recommendedName>
</protein>
<gene>
    <name evidence="13" type="ORF">LCGC14_0404710</name>
</gene>
<dbReference type="NCBIfam" id="NF003068">
    <property type="entry name" value="PRK03991.1"/>
    <property type="match status" value="1"/>
</dbReference>
<dbReference type="InterPro" id="IPR002314">
    <property type="entry name" value="aa-tRNA-synt_IIb"/>
</dbReference>
<evidence type="ECO:0000256" key="11">
    <source>
        <dbReference type="ARBA" id="ARBA00049515"/>
    </source>
</evidence>
<comment type="similarity">
    <text evidence="1">Belongs to the class-II aminoacyl-tRNA synthetase family.</text>
</comment>
<evidence type="ECO:0000256" key="4">
    <source>
        <dbReference type="ARBA" id="ARBA00022598"/>
    </source>
</evidence>
<comment type="catalytic activity">
    <reaction evidence="11">
        <text>tRNA(Thr) + L-threonine + ATP = L-threonyl-tRNA(Thr) + AMP + diphosphate + H(+)</text>
        <dbReference type="Rhea" id="RHEA:24624"/>
        <dbReference type="Rhea" id="RHEA-COMP:9670"/>
        <dbReference type="Rhea" id="RHEA-COMP:9704"/>
        <dbReference type="ChEBI" id="CHEBI:15378"/>
        <dbReference type="ChEBI" id="CHEBI:30616"/>
        <dbReference type="ChEBI" id="CHEBI:33019"/>
        <dbReference type="ChEBI" id="CHEBI:57926"/>
        <dbReference type="ChEBI" id="CHEBI:78442"/>
        <dbReference type="ChEBI" id="CHEBI:78534"/>
        <dbReference type="ChEBI" id="CHEBI:456215"/>
        <dbReference type="EC" id="6.1.1.3"/>
    </reaction>
</comment>
<dbReference type="PRINTS" id="PR01047">
    <property type="entry name" value="TRNASYNTHTHR"/>
</dbReference>
<keyword evidence="7" id="KW-0067">ATP-binding</keyword>
<keyword evidence="6" id="KW-0862">Zinc</keyword>
<dbReference type="InterPro" id="IPR004154">
    <property type="entry name" value="Anticodon-bd"/>
</dbReference>
<dbReference type="InterPro" id="IPR002320">
    <property type="entry name" value="Thr-tRNA-ligase_IIa"/>
</dbReference>
<dbReference type="InterPro" id="IPR015011">
    <property type="entry name" value="Threonyl-tRNA_syn_edit_dom_arc"/>
</dbReference>
<feature type="domain" description="Aminoacyl-transfer RNA synthetases class-II family profile" evidence="12">
    <location>
        <begin position="246"/>
        <end position="551"/>
    </location>
</feature>
<sequence length="686" mass="80699">MKILLIHSDGVEVVKNKEATSKPQEFPQGVIKMEGLILIAYVSVEDQDTYDTSLIARQGAGVIEDAIIQITNFPEKIREKNEEIREYNKKVQNGKIKGSERNLVELIKDRSMYHVDKILVYPWAHLSKFLSNEENAMEVCPKIADLLEEKGIEARFSPFGWYKSFKINCIGHEVAEMYRDVKLAIKPEEQVKNSIFKVITDKGKEIDIEFDEEHKFLPLKEIKDEDFNLFLKSELGSRKIDKAVEPAHIKVMKEFELVDFDQNSDKGNLLWYSKGVIMKNLIRNLVEDRIIDYGAILIDTPIMYTVKNKKLTAQTARFPARSYWVESGKDRFLLRYASDFLLFYLFSQMNLKPQYFPLRAYEYEQYDFRREQEGELSGLRRLRGFIMPDMHTLCKDMNSSIAEFKKQYELIKSLEKDLGIESYVIFRATKEFYEKNKDWIIDLIKTEKRPALLELWEERYYYYVLKFERNVLSAQNRSATLATNQIDVESSLEFMRDNDGVERQKYNIFFTDTDGHIKHPIILHNSPTGGLERVLWGLIESAIRNKQKIVPGFRTWLSPIQVRILTVSDDQNEYAEKILEIINGEEFRADFDDREETLGKKIRQSEIEWIPYTIIIGKKEQTNNTISIRKRLINKPFGSKNQTCEQYSDKGLDTLLDMLEEDSRGFPRYKLPKPFRKYSTKIFFRK</sequence>
<keyword evidence="4" id="KW-0436">Ligase</keyword>
<dbReference type="Gene3D" id="3.40.50.800">
    <property type="entry name" value="Anticodon-binding domain"/>
    <property type="match status" value="1"/>
</dbReference>
<dbReference type="SUPFAM" id="SSF52954">
    <property type="entry name" value="Class II aaRS ABD-related"/>
    <property type="match status" value="1"/>
</dbReference>
<dbReference type="SUPFAM" id="SSF55681">
    <property type="entry name" value="Class II aaRS and biotin synthetases"/>
    <property type="match status" value="1"/>
</dbReference>
<dbReference type="GO" id="GO:0005737">
    <property type="term" value="C:cytoplasm"/>
    <property type="evidence" value="ECO:0007669"/>
    <property type="project" value="InterPro"/>
</dbReference>
<comment type="caution">
    <text evidence="13">The sequence shown here is derived from an EMBL/GenBank/DDBJ whole genome shotgun (WGS) entry which is preliminary data.</text>
</comment>
<accession>A0A0F9VHN1</accession>
<dbReference type="PROSITE" id="PS50862">
    <property type="entry name" value="AA_TRNA_LIGASE_II"/>
    <property type="match status" value="1"/>
</dbReference>
<dbReference type="Pfam" id="PF00587">
    <property type="entry name" value="tRNA-synt_2b"/>
    <property type="match status" value="1"/>
</dbReference>
<evidence type="ECO:0000256" key="8">
    <source>
        <dbReference type="ARBA" id="ARBA00022884"/>
    </source>
</evidence>
<organism evidence="13">
    <name type="scientific">marine sediment metagenome</name>
    <dbReference type="NCBI Taxonomy" id="412755"/>
    <lineage>
        <taxon>unclassified sequences</taxon>
        <taxon>metagenomes</taxon>
        <taxon>ecological metagenomes</taxon>
    </lineage>
</organism>
<dbReference type="GO" id="GO:0004829">
    <property type="term" value="F:threonine-tRNA ligase activity"/>
    <property type="evidence" value="ECO:0007669"/>
    <property type="project" value="UniProtKB-EC"/>
</dbReference>